<keyword evidence="2" id="KW-1185">Reference proteome</keyword>
<dbReference type="Proteomes" id="UP000515873">
    <property type="component" value="Chromosome"/>
</dbReference>
<reference evidence="1 2" key="1">
    <citation type="submission" date="2020-08" db="EMBL/GenBank/DDBJ databases">
        <title>Dyella sp. G9 isolated from forest soil.</title>
        <authorList>
            <person name="Fu J."/>
            <person name="Qiu L."/>
        </authorList>
    </citation>
    <scope>NUCLEOTIDE SEQUENCE [LARGE SCALE GENOMIC DNA]</scope>
    <source>
        <strain evidence="1 2">G9</strain>
    </source>
</reference>
<sequence>MEESIGPRPITLDEWVADEKARIDRFALQYRVEQAEQGTDIFPDELHFGDWDDQYNCFQDPGPERDDGEDD</sequence>
<evidence type="ECO:0000313" key="1">
    <source>
        <dbReference type="EMBL" id="QNK01750.1"/>
    </source>
</evidence>
<dbReference type="RefSeq" id="WP_187057209.1">
    <property type="nucleotide sequence ID" value="NZ_CP060412.1"/>
</dbReference>
<gene>
    <name evidence="1" type="ORF">H8F01_00790</name>
</gene>
<organism evidence="1 2">
    <name type="scientific">Dyella telluris</name>
    <dbReference type="NCBI Taxonomy" id="2763498"/>
    <lineage>
        <taxon>Bacteria</taxon>
        <taxon>Pseudomonadati</taxon>
        <taxon>Pseudomonadota</taxon>
        <taxon>Gammaproteobacteria</taxon>
        <taxon>Lysobacterales</taxon>
        <taxon>Rhodanobacteraceae</taxon>
        <taxon>Dyella</taxon>
    </lineage>
</organism>
<dbReference type="KEGG" id="dtl:H8F01_00790"/>
<dbReference type="AlphaFoldDB" id="A0A7G8Q4P2"/>
<evidence type="ECO:0000313" key="2">
    <source>
        <dbReference type="Proteomes" id="UP000515873"/>
    </source>
</evidence>
<protein>
    <submittedName>
        <fullName evidence="1">Uncharacterized protein</fullName>
    </submittedName>
</protein>
<name>A0A7G8Q4P2_9GAMM</name>
<proteinExistence type="predicted"/>
<dbReference type="EMBL" id="CP060412">
    <property type="protein sequence ID" value="QNK01750.1"/>
    <property type="molecule type" value="Genomic_DNA"/>
</dbReference>
<accession>A0A7G8Q4P2</accession>